<dbReference type="OrthoDB" id="9802846at2"/>
<keyword evidence="3" id="KW-1185">Reference proteome</keyword>
<gene>
    <name evidence="2" type="ORF">FGM00_12890</name>
</gene>
<dbReference type="Gene3D" id="3.10.450.40">
    <property type="match status" value="1"/>
</dbReference>
<evidence type="ECO:0000313" key="2">
    <source>
        <dbReference type="EMBL" id="QCX00963.1"/>
    </source>
</evidence>
<dbReference type="AlphaFoldDB" id="A0A5B7SUX5"/>
<dbReference type="RefSeq" id="WP_138853306.1">
    <property type="nucleotide sequence ID" value="NZ_CP040710.1"/>
</dbReference>
<organism evidence="2 3">
    <name type="scientific">Aggregatimonas sangjinii</name>
    <dbReference type="NCBI Taxonomy" id="2583587"/>
    <lineage>
        <taxon>Bacteria</taxon>
        <taxon>Pseudomonadati</taxon>
        <taxon>Bacteroidota</taxon>
        <taxon>Flavobacteriia</taxon>
        <taxon>Flavobacteriales</taxon>
        <taxon>Flavobacteriaceae</taxon>
        <taxon>Aggregatimonas</taxon>
    </lineage>
</organism>
<evidence type="ECO:0000313" key="3">
    <source>
        <dbReference type="Proteomes" id="UP000310017"/>
    </source>
</evidence>
<proteinExistence type="predicted"/>
<sequence>MEKAKAFIGMGWSFPPDFNRETGQVEITELYDDIQKSLEILLTTRPGERVMQPKYGCHMEPLLFESLNTGAKTMIKERIRTSILFFEPRIEAKKITLDDSRQNEGVLLISLEYIVSATNSRFNFVFPYYSEEATEMNILTTNHPLAV</sequence>
<dbReference type="SUPFAM" id="SSF160719">
    <property type="entry name" value="gpW/gp25-like"/>
    <property type="match status" value="1"/>
</dbReference>
<dbReference type="Proteomes" id="UP000310017">
    <property type="component" value="Chromosome"/>
</dbReference>
<accession>A0A5B7SUX5</accession>
<protein>
    <submittedName>
        <fullName evidence="2">GPW/gp25 family protein</fullName>
    </submittedName>
</protein>
<dbReference type="Pfam" id="PF04965">
    <property type="entry name" value="GPW_gp25"/>
    <property type="match status" value="1"/>
</dbReference>
<dbReference type="EMBL" id="CP040710">
    <property type="protein sequence ID" value="QCX00963.1"/>
    <property type="molecule type" value="Genomic_DNA"/>
</dbReference>
<feature type="domain" description="IraD/Gp25-like" evidence="1">
    <location>
        <begin position="29"/>
        <end position="119"/>
    </location>
</feature>
<dbReference type="KEGG" id="asag:FGM00_12890"/>
<name>A0A5B7SUX5_9FLAO</name>
<reference evidence="2 3" key="1">
    <citation type="submission" date="2019-05" db="EMBL/GenBank/DDBJ databases">
        <title>Genome sequencing of F202Z8.</title>
        <authorList>
            <person name="Kwon Y.M."/>
        </authorList>
    </citation>
    <scope>NUCLEOTIDE SEQUENCE [LARGE SCALE GENOMIC DNA]</scope>
    <source>
        <strain evidence="2 3">F202Z8</strain>
    </source>
</reference>
<evidence type="ECO:0000259" key="1">
    <source>
        <dbReference type="Pfam" id="PF04965"/>
    </source>
</evidence>
<dbReference type="InterPro" id="IPR007048">
    <property type="entry name" value="IraD/Gp25-like"/>
</dbReference>